<reference evidence="3" key="1">
    <citation type="journal article" date="2019" name="Int. J. Syst. Evol. Microbiol.">
        <title>The Global Catalogue of Microorganisms (GCM) 10K type strain sequencing project: providing services to taxonomists for standard genome sequencing and annotation.</title>
        <authorList>
            <consortium name="The Broad Institute Genomics Platform"/>
            <consortium name="The Broad Institute Genome Sequencing Center for Infectious Disease"/>
            <person name="Wu L."/>
            <person name="Ma J."/>
        </authorList>
    </citation>
    <scope>NUCLEOTIDE SEQUENCE [LARGE SCALE GENOMIC DNA]</scope>
    <source>
        <strain evidence="3">JCM 17925</strain>
    </source>
</reference>
<evidence type="ECO:0000256" key="1">
    <source>
        <dbReference type="SAM" id="Phobius"/>
    </source>
</evidence>
<keyword evidence="1" id="KW-0812">Transmembrane</keyword>
<feature type="transmembrane region" description="Helical" evidence="1">
    <location>
        <begin position="68"/>
        <end position="88"/>
    </location>
</feature>
<dbReference type="EMBL" id="BAABHB010000001">
    <property type="protein sequence ID" value="GAA4395936.1"/>
    <property type="molecule type" value="Genomic_DNA"/>
</dbReference>
<name>A0ABP8JTU6_9BACT</name>
<feature type="transmembrane region" description="Helical" evidence="1">
    <location>
        <begin position="44"/>
        <end position="61"/>
    </location>
</feature>
<protein>
    <submittedName>
        <fullName evidence="2">Uncharacterized protein</fullName>
    </submittedName>
</protein>
<dbReference type="RefSeq" id="WP_345263321.1">
    <property type="nucleotide sequence ID" value="NZ_BAABHB010000001.1"/>
</dbReference>
<keyword evidence="1" id="KW-1133">Transmembrane helix</keyword>
<organism evidence="2 3">
    <name type="scientific">Nibrella viscosa</name>
    <dbReference type="NCBI Taxonomy" id="1084524"/>
    <lineage>
        <taxon>Bacteria</taxon>
        <taxon>Pseudomonadati</taxon>
        <taxon>Bacteroidota</taxon>
        <taxon>Cytophagia</taxon>
        <taxon>Cytophagales</taxon>
        <taxon>Spirosomataceae</taxon>
        <taxon>Nibrella</taxon>
    </lineage>
</organism>
<dbReference type="Proteomes" id="UP001500936">
    <property type="component" value="Unassembled WGS sequence"/>
</dbReference>
<proteinExistence type="predicted"/>
<feature type="transmembrane region" description="Helical" evidence="1">
    <location>
        <begin position="100"/>
        <end position="124"/>
    </location>
</feature>
<keyword evidence="3" id="KW-1185">Reference proteome</keyword>
<keyword evidence="1" id="KW-0472">Membrane</keyword>
<sequence length="126" mass="13812">MPRSLQLLIGPELLWLLVFGAATLLAQANNPPSKSVEAFMESMGWYIPLVALLMFGLWLVPGVEKSWLLLRCWVASLTGAHLALEKALSAHSEQGPGIGTVYIMGMILLFFVLIVGSVVVVIFFRK</sequence>
<comment type="caution">
    <text evidence="2">The sequence shown here is derived from an EMBL/GenBank/DDBJ whole genome shotgun (WGS) entry which is preliminary data.</text>
</comment>
<evidence type="ECO:0000313" key="2">
    <source>
        <dbReference type="EMBL" id="GAA4395936.1"/>
    </source>
</evidence>
<gene>
    <name evidence="2" type="ORF">GCM10023187_03460</name>
</gene>
<evidence type="ECO:0000313" key="3">
    <source>
        <dbReference type="Proteomes" id="UP001500936"/>
    </source>
</evidence>
<accession>A0ABP8JTU6</accession>